<organism evidence="1 2">
    <name type="scientific">Pararge aegeria aegeria</name>
    <dbReference type="NCBI Taxonomy" id="348720"/>
    <lineage>
        <taxon>Eukaryota</taxon>
        <taxon>Metazoa</taxon>
        <taxon>Ecdysozoa</taxon>
        <taxon>Arthropoda</taxon>
        <taxon>Hexapoda</taxon>
        <taxon>Insecta</taxon>
        <taxon>Pterygota</taxon>
        <taxon>Neoptera</taxon>
        <taxon>Endopterygota</taxon>
        <taxon>Lepidoptera</taxon>
        <taxon>Glossata</taxon>
        <taxon>Ditrysia</taxon>
        <taxon>Papilionoidea</taxon>
        <taxon>Nymphalidae</taxon>
        <taxon>Satyrinae</taxon>
        <taxon>Satyrini</taxon>
        <taxon>Parargina</taxon>
        <taxon>Pararge</taxon>
    </lineage>
</organism>
<keyword evidence="2" id="KW-1185">Reference proteome</keyword>
<reference evidence="1" key="1">
    <citation type="submission" date="2022-03" db="EMBL/GenBank/DDBJ databases">
        <authorList>
            <person name="Lindestad O."/>
        </authorList>
    </citation>
    <scope>NUCLEOTIDE SEQUENCE</scope>
</reference>
<protein>
    <submittedName>
        <fullName evidence="1">Jg11675 protein</fullName>
    </submittedName>
</protein>
<proteinExistence type="predicted"/>
<comment type="caution">
    <text evidence="1">The sequence shown here is derived from an EMBL/GenBank/DDBJ whole genome shotgun (WGS) entry which is preliminary data.</text>
</comment>
<dbReference type="EMBL" id="CAKXAJ010025836">
    <property type="protein sequence ID" value="CAH2244555.1"/>
    <property type="molecule type" value="Genomic_DNA"/>
</dbReference>
<dbReference type="AlphaFoldDB" id="A0A8S4S588"/>
<sequence>MVELVQRTLLFALRYIHLVVSYSREAHPNPRVVAASTYTHAPVVERRRRWMSFTTLRSNNYRQCVPTATNIQPSVHSVFAGEDEGPDF</sequence>
<name>A0A8S4S588_9NEOP</name>
<accession>A0A8S4S588</accession>
<evidence type="ECO:0000313" key="2">
    <source>
        <dbReference type="Proteomes" id="UP000838756"/>
    </source>
</evidence>
<evidence type="ECO:0000313" key="1">
    <source>
        <dbReference type="EMBL" id="CAH2244555.1"/>
    </source>
</evidence>
<gene>
    <name evidence="1" type="primary">jg11675</name>
    <name evidence="1" type="ORF">PAEG_LOCUS20487</name>
</gene>
<dbReference type="Proteomes" id="UP000838756">
    <property type="component" value="Unassembled WGS sequence"/>
</dbReference>